<dbReference type="Pfam" id="PF02467">
    <property type="entry name" value="Whib"/>
    <property type="match status" value="1"/>
</dbReference>
<protein>
    <submittedName>
        <fullName evidence="2">Transcriptional regulator WhiB</fullName>
    </submittedName>
</protein>
<comment type="caution">
    <text evidence="2">The sequence shown here is derived from an EMBL/GenBank/DDBJ whole genome shotgun (WGS) entry which is preliminary data.</text>
</comment>
<sequence length="97" mass="9946">MTDTNHTSSAALTLGEALGNLYAEGTPPPCHGSLLWTSEDAEHRAVAAEHCPACPITAECLAAAVECREVFGVWAGHDLAKPAGRRAAQAAHEAAAA</sequence>
<accession>A0A644Y5H0</accession>
<dbReference type="PROSITE" id="PS51674">
    <property type="entry name" value="4FE4S_WBL"/>
    <property type="match status" value="1"/>
</dbReference>
<dbReference type="InterPro" id="IPR034768">
    <property type="entry name" value="4FE4S_WBL"/>
</dbReference>
<evidence type="ECO:0000259" key="1">
    <source>
        <dbReference type="PROSITE" id="PS51674"/>
    </source>
</evidence>
<gene>
    <name evidence="2" type="primary">whiB_2</name>
    <name evidence="2" type="ORF">SDC9_69666</name>
</gene>
<evidence type="ECO:0000313" key="2">
    <source>
        <dbReference type="EMBL" id="MPM23201.1"/>
    </source>
</evidence>
<organism evidence="2">
    <name type="scientific">bioreactor metagenome</name>
    <dbReference type="NCBI Taxonomy" id="1076179"/>
    <lineage>
        <taxon>unclassified sequences</taxon>
        <taxon>metagenomes</taxon>
        <taxon>ecological metagenomes</taxon>
    </lineage>
</organism>
<feature type="domain" description="4Fe-4S Wbl-type" evidence="1">
    <location>
        <begin position="29"/>
        <end position="84"/>
    </location>
</feature>
<reference evidence="2" key="1">
    <citation type="submission" date="2019-08" db="EMBL/GenBank/DDBJ databases">
        <authorList>
            <person name="Kucharzyk K."/>
            <person name="Murdoch R.W."/>
            <person name="Higgins S."/>
            <person name="Loffler F."/>
        </authorList>
    </citation>
    <scope>NUCLEOTIDE SEQUENCE</scope>
</reference>
<dbReference type="EMBL" id="VSSQ01003977">
    <property type="protein sequence ID" value="MPM23201.1"/>
    <property type="molecule type" value="Genomic_DNA"/>
</dbReference>
<dbReference type="AlphaFoldDB" id="A0A644Y5H0"/>
<proteinExistence type="predicted"/>
<name>A0A644Y5H0_9ZZZZ</name>